<reference evidence="8" key="3">
    <citation type="submission" date="2018-08" db="EMBL/GenBank/DDBJ databases">
        <title>Streptococcus chenjunshii sp. nov., isolated from stools sample of the Tibetan antelope in the Qinghai-Tibet plateau, China.</title>
        <authorList>
            <person name="Tian Z."/>
        </authorList>
    </citation>
    <scope>NUCLEOTIDE SEQUENCE [LARGE SCALE GENOMIC DNA]</scope>
    <source>
        <strain evidence="8">Z15</strain>
    </source>
</reference>
<dbReference type="CDD" id="cd02208">
    <property type="entry name" value="cupin_RmlC-like"/>
    <property type="match status" value="1"/>
</dbReference>
<sequence>MSAKNDTFKQKKEDRRHLLPYHFFDTYVENGRPDVLFHWHPEIEINYVYEGSARYHIDYDFFNSQPGDIIFIRPNGMHSIHPIADRTHHTDTFQFHLDMIGNATVDQVSLRYLQPLQTSSFKFVPRIQPDMTGYEEIKDAVFQIFELSRNEGRHFEILLKAKLNELIYLLYYHRYVLRKNTDDTYRKNERMRELIDFINHNYQHNLSISYLADFMGYSKTHFMTVFKQQTGTSCTEFVIQVRLNKASDLLLNSADPILEIASSVGFNNLSNFNRQFKNYFHVTPSQYRKQFSKSRGRLTPIRSARNQQKESGTTIGKLS</sequence>
<evidence type="ECO:0000313" key="6">
    <source>
        <dbReference type="EMBL" id="RFU51639.1"/>
    </source>
</evidence>
<dbReference type="Gene3D" id="1.10.10.60">
    <property type="entry name" value="Homeodomain-like"/>
    <property type="match status" value="2"/>
</dbReference>
<organism evidence="7 9">
    <name type="scientific">Streptococcus chenjunshii</name>
    <dbReference type="NCBI Taxonomy" id="2173853"/>
    <lineage>
        <taxon>Bacteria</taxon>
        <taxon>Bacillati</taxon>
        <taxon>Bacillota</taxon>
        <taxon>Bacilli</taxon>
        <taxon>Lactobacillales</taxon>
        <taxon>Streptococcaceae</taxon>
        <taxon>Streptococcus</taxon>
    </lineage>
</organism>
<dbReference type="PANTHER" id="PTHR43280:SF2">
    <property type="entry name" value="HTH-TYPE TRANSCRIPTIONAL REGULATOR EXSA"/>
    <property type="match status" value="1"/>
</dbReference>
<dbReference type="InterPro" id="IPR009057">
    <property type="entry name" value="Homeodomain-like_sf"/>
</dbReference>
<dbReference type="GO" id="GO:0043565">
    <property type="term" value="F:sequence-specific DNA binding"/>
    <property type="evidence" value="ECO:0007669"/>
    <property type="project" value="InterPro"/>
</dbReference>
<evidence type="ECO:0000313" key="9">
    <source>
        <dbReference type="Proteomes" id="UP000262901"/>
    </source>
</evidence>
<feature type="domain" description="HTH araC/xylS-type" evidence="4">
    <location>
        <begin position="192"/>
        <end position="290"/>
    </location>
</feature>
<dbReference type="PANTHER" id="PTHR43280">
    <property type="entry name" value="ARAC-FAMILY TRANSCRIPTIONAL REGULATOR"/>
    <property type="match status" value="1"/>
</dbReference>
<dbReference type="EMBL" id="QVQZ01000001">
    <property type="protein sequence ID" value="RFU53960.1"/>
    <property type="molecule type" value="Genomic_DNA"/>
</dbReference>
<dbReference type="Gene3D" id="2.60.120.10">
    <property type="entry name" value="Jelly Rolls"/>
    <property type="match status" value="1"/>
</dbReference>
<keyword evidence="1" id="KW-0805">Transcription regulation</keyword>
<dbReference type="EMBL" id="QVQY01000003">
    <property type="protein sequence ID" value="RFU51639.1"/>
    <property type="molecule type" value="Genomic_DNA"/>
</dbReference>
<dbReference type="Pfam" id="PF12833">
    <property type="entry name" value="HTH_18"/>
    <property type="match status" value="1"/>
</dbReference>
<accession>A0A346NCM3</accession>
<dbReference type="Proteomes" id="UP000264056">
    <property type="component" value="Unassembled WGS sequence"/>
</dbReference>
<name>A0A372KNT0_9STRE</name>
<evidence type="ECO:0000256" key="1">
    <source>
        <dbReference type="ARBA" id="ARBA00023015"/>
    </source>
</evidence>
<dbReference type="EMBL" id="CP031733">
    <property type="protein sequence ID" value="AXQ78768.1"/>
    <property type="molecule type" value="Genomic_DNA"/>
</dbReference>
<keyword evidence="3" id="KW-0804">Transcription</keyword>
<dbReference type="AlphaFoldDB" id="A0A372KNT0"/>
<dbReference type="PROSITE" id="PS01124">
    <property type="entry name" value="HTH_ARAC_FAMILY_2"/>
    <property type="match status" value="1"/>
</dbReference>
<dbReference type="InterPro" id="IPR037923">
    <property type="entry name" value="HTH-like"/>
</dbReference>
<proteinExistence type="predicted"/>
<dbReference type="SUPFAM" id="SSF46689">
    <property type="entry name" value="Homeodomain-like"/>
    <property type="match status" value="2"/>
</dbReference>
<gene>
    <name evidence="5" type="ORF">DDV21_006560</name>
    <name evidence="6" type="ORF">DDV22_01980</name>
    <name evidence="7" type="ORF">DDV23_00040</name>
</gene>
<reference evidence="7 9" key="2">
    <citation type="submission" date="2018-08" db="EMBL/GenBank/DDBJ databases">
        <title>Draft genome of Streptococcus sp. nov. Z1.</title>
        <authorList>
            <person name="Tian Z."/>
        </authorList>
    </citation>
    <scope>NUCLEOTIDE SEQUENCE [LARGE SCALE GENOMIC DNA]</scope>
    <source>
        <strain evidence="7">Z1</strain>
        <strain evidence="9">Z1(2018)</strain>
    </source>
</reference>
<dbReference type="Pfam" id="PF02311">
    <property type="entry name" value="AraC_binding"/>
    <property type="match status" value="1"/>
</dbReference>
<dbReference type="GO" id="GO:0003700">
    <property type="term" value="F:DNA-binding transcription factor activity"/>
    <property type="evidence" value="ECO:0007669"/>
    <property type="project" value="InterPro"/>
</dbReference>
<dbReference type="PRINTS" id="PR00032">
    <property type="entry name" value="HTHARAC"/>
</dbReference>
<keyword evidence="10" id="KW-1185">Reference proteome</keyword>
<evidence type="ECO:0000313" key="8">
    <source>
        <dbReference type="Proteomes" id="UP000246115"/>
    </source>
</evidence>
<dbReference type="RefSeq" id="WP_116877056.1">
    <property type="nucleotide sequence ID" value="NZ_CP031733.1"/>
</dbReference>
<dbReference type="OrthoDB" id="9799319at2"/>
<dbReference type="InterPro" id="IPR014710">
    <property type="entry name" value="RmlC-like_jellyroll"/>
</dbReference>
<evidence type="ECO:0000256" key="3">
    <source>
        <dbReference type="ARBA" id="ARBA00023163"/>
    </source>
</evidence>
<dbReference type="SMART" id="SM00342">
    <property type="entry name" value="HTH_ARAC"/>
    <property type="match status" value="1"/>
</dbReference>
<evidence type="ECO:0000259" key="4">
    <source>
        <dbReference type="PROSITE" id="PS01124"/>
    </source>
</evidence>
<dbReference type="KEGG" id="schj:DDV21_006560"/>
<reference evidence="5" key="4">
    <citation type="journal article" date="2019" name="Int. J. Syst. Evol. Microbiol.">
        <title>Streptococcus chenjunshii sp. nov. isolated from feces of Tibetan antelopes.</title>
        <authorList>
            <person name="Tian Z."/>
            <person name="Lu S."/>
            <person name="Jin D."/>
            <person name="Yang J."/>
            <person name="Pu J."/>
            <person name="Lai X.H."/>
            <person name="Bai X.N."/>
            <person name="Wu X.M."/>
            <person name="Li J."/>
            <person name="Wang S."/>
            <person name="Xu J."/>
        </authorList>
    </citation>
    <scope>NUCLEOTIDE SEQUENCE</scope>
    <source>
        <strain evidence="5">Z15</strain>
    </source>
</reference>
<dbReference type="SUPFAM" id="SSF51215">
    <property type="entry name" value="Regulatory protein AraC"/>
    <property type="match status" value="1"/>
</dbReference>
<dbReference type="InterPro" id="IPR018060">
    <property type="entry name" value="HTH_AraC"/>
</dbReference>
<dbReference type="InterPro" id="IPR003313">
    <property type="entry name" value="AraC-bd"/>
</dbReference>
<dbReference type="Proteomes" id="UP000262901">
    <property type="component" value="Unassembled WGS sequence"/>
</dbReference>
<evidence type="ECO:0000256" key="2">
    <source>
        <dbReference type="ARBA" id="ARBA00023125"/>
    </source>
</evidence>
<evidence type="ECO:0000313" key="5">
    <source>
        <dbReference type="EMBL" id="AXQ78768.1"/>
    </source>
</evidence>
<dbReference type="InterPro" id="IPR020449">
    <property type="entry name" value="Tscrpt_reg_AraC-type_HTH"/>
</dbReference>
<evidence type="ECO:0000313" key="7">
    <source>
        <dbReference type="EMBL" id="RFU53960.1"/>
    </source>
</evidence>
<accession>A0A372KNT0</accession>
<dbReference type="Proteomes" id="UP000246115">
    <property type="component" value="Chromosome"/>
</dbReference>
<reference evidence="6 10" key="1">
    <citation type="submission" date="2018-08" db="EMBL/GenBank/DDBJ databases">
        <title>Draft genome of Streptococcus sp .nov. Z2.</title>
        <authorList>
            <person name="Tian Z."/>
        </authorList>
    </citation>
    <scope>NUCLEOTIDE SEQUENCE [LARGE SCALE GENOMIC DNA]</scope>
    <source>
        <strain evidence="6 10">Z2</strain>
    </source>
</reference>
<protein>
    <submittedName>
        <fullName evidence="7">AraC family transcriptional regulator</fullName>
    </submittedName>
</protein>
<keyword evidence="2" id="KW-0238">DNA-binding</keyword>
<evidence type="ECO:0000313" key="10">
    <source>
        <dbReference type="Proteomes" id="UP000264056"/>
    </source>
</evidence>